<keyword evidence="7" id="KW-0965">Cell junction</keyword>
<keyword evidence="11" id="KW-0732">Signal</keyword>
<keyword evidence="4" id="KW-0796">Tight junction</keyword>
<evidence type="ECO:0000256" key="3">
    <source>
        <dbReference type="ARBA" id="ARBA00008295"/>
    </source>
</evidence>
<proteinExistence type="inferred from homology"/>
<evidence type="ECO:0000256" key="1">
    <source>
        <dbReference type="ARBA" id="ARBA00004435"/>
    </source>
</evidence>
<evidence type="ECO:0000256" key="5">
    <source>
        <dbReference type="ARBA" id="ARBA00022475"/>
    </source>
</evidence>
<keyword evidence="9 10" id="KW-0472">Membrane</keyword>
<organism evidence="12 13">
    <name type="scientific">Aldrovandia affinis</name>
    <dbReference type="NCBI Taxonomy" id="143900"/>
    <lineage>
        <taxon>Eukaryota</taxon>
        <taxon>Metazoa</taxon>
        <taxon>Chordata</taxon>
        <taxon>Craniata</taxon>
        <taxon>Vertebrata</taxon>
        <taxon>Euteleostomi</taxon>
        <taxon>Actinopterygii</taxon>
        <taxon>Neopterygii</taxon>
        <taxon>Teleostei</taxon>
        <taxon>Notacanthiformes</taxon>
        <taxon>Halosauridae</taxon>
        <taxon>Aldrovandia</taxon>
    </lineage>
</organism>
<evidence type="ECO:0000256" key="6">
    <source>
        <dbReference type="ARBA" id="ARBA00022692"/>
    </source>
</evidence>
<dbReference type="FunFam" id="1.20.140.150:FF:000001">
    <property type="entry name" value="Claudin"/>
    <property type="match status" value="1"/>
</dbReference>
<dbReference type="Gene3D" id="1.20.140.150">
    <property type="match status" value="1"/>
</dbReference>
<dbReference type="GO" id="GO:0005923">
    <property type="term" value="C:bicellular tight junction"/>
    <property type="evidence" value="ECO:0007669"/>
    <property type="project" value="UniProtKB-SubCell"/>
</dbReference>
<evidence type="ECO:0000256" key="8">
    <source>
        <dbReference type="ARBA" id="ARBA00022989"/>
    </source>
</evidence>
<dbReference type="Pfam" id="PF00822">
    <property type="entry name" value="PMP22_Claudin"/>
    <property type="match status" value="1"/>
</dbReference>
<gene>
    <name evidence="12" type="ORF">AAFF_G00279560</name>
</gene>
<keyword evidence="8 10" id="KW-1133">Transmembrane helix</keyword>
<dbReference type="InterPro" id="IPR006187">
    <property type="entry name" value="Claudin"/>
</dbReference>
<evidence type="ECO:0000256" key="7">
    <source>
        <dbReference type="ARBA" id="ARBA00022949"/>
    </source>
</evidence>
<comment type="caution">
    <text evidence="12">The sequence shown here is derived from an EMBL/GenBank/DDBJ whole genome shotgun (WGS) entry which is preliminary data.</text>
</comment>
<dbReference type="PRINTS" id="PR01077">
    <property type="entry name" value="CLAUDIN"/>
</dbReference>
<reference evidence="12" key="1">
    <citation type="journal article" date="2023" name="Science">
        <title>Genome structures resolve the early diversification of teleost fishes.</title>
        <authorList>
            <person name="Parey E."/>
            <person name="Louis A."/>
            <person name="Montfort J."/>
            <person name="Bouchez O."/>
            <person name="Roques C."/>
            <person name="Iampietro C."/>
            <person name="Lluch J."/>
            <person name="Castinel A."/>
            <person name="Donnadieu C."/>
            <person name="Desvignes T."/>
            <person name="Floi Bucao C."/>
            <person name="Jouanno E."/>
            <person name="Wen M."/>
            <person name="Mejri S."/>
            <person name="Dirks R."/>
            <person name="Jansen H."/>
            <person name="Henkel C."/>
            <person name="Chen W.J."/>
            <person name="Zahm M."/>
            <person name="Cabau C."/>
            <person name="Klopp C."/>
            <person name="Thompson A.W."/>
            <person name="Robinson-Rechavi M."/>
            <person name="Braasch I."/>
            <person name="Lecointre G."/>
            <person name="Bobe J."/>
            <person name="Postlethwait J.H."/>
            <person name="Berthelot C."/>
            <person name="Roest Crollius H."/>
            <person name="Guiguen Y."/>
        </authorList>
    </citation>
    <scope>NUCLEOTIDE SEQUENCE</scope>
    <source>
        <strain evidence="12">NC1722</strain>
    </source>
</reference>
<comment type="subcellular location">
    <subcellularLocation>
        <location evidence="1">Cell junction</location>
        <location evidence="1">Tight junction</location>
    </subcellularLocation>
    <subcellularLocation>
        <location evidence="2">Cell membrane</location>
        <topology evidence="2">Multi-pass membrane protein</topology>
    </subcellularLocation>
</comment>
<dbReference type="PANTHER" id="PTHR12002">
    <property type="entry name" value="CLAUDIN"/>
    <property type="match status" value="1"/>
</dbReference>
<dbReference type="AlphaFoldDB" id="A0AAD7WS95"/>
<evidence type="ECO:0000256" key="11">
    <source>
        <dbReference type="SAM" id="SignalP"/>
    </source>
</evidence>
<dbReference type="InterPro" id="IPR004031">
    <property type="entry name" value="PMP22/EMP/MP20/Claudin"/>
</dbReference>
<feature type="transmembrane region" description="Helical" evidence="10">
    <location>
        <begin position="165"/>
        <end position="186"/>
    </location>
</feature>
<comment type="similarity">
    <text evidence="3">Belongs to the claudin family.</text>
</comment>
<feature type="transmembrane region" description="Helical" evidence="10">
    <location>
        <begin position="82"/>
        <end position="104"/>
    </location>
</feature>
<dbReference type="PRINTS" id="PR01385">
    <property type="entry name" value="CLAUDIN14"/>
</dbReference>
<keyword evidence="13" id="KW-1185">Reference proteome</keyword>
<evidence type="ECO:0000313" key="12">
    <source>
        <dbReference type="EMBL" id="KAJ8407382.1"/>
    </source>
</evidence>
<feature type="chain" id="PRO_5042229830" description="Claudin" evidence="11">
    <location>
        <begin position="25"/>
        <end position="237"/>
    </location>
</feature>
<protein>
    <recommendedName>
        <fullName evidence="14">Claudin</fullName>
    </recommendedName>
</protein>
<sequence>MASMVIQLLGFFLGLLGSLGTVVAAVMPHWRRSVSVGSSALTDTAYMKGLWMECVWHSTGVYLCEIHRSVLDLPRDLQSARALMVLSVLSSVLAATVSAAGMKCTSCVRGSSAKTALVVGGGACFVTSGFLCLVTASWTTSDVVREFSVQPLPGSVRYELGQAVYLGYVSAALSISGGVVLCLICGRPRKHLPFRHKAHNARHQTHIALPLVPTNYPAPVIDMGNHPPSGFKLNDYV</sequence>
<evidence type="ECO:0000256" key="4">
    <source>
        <dbReference type="ARBA" id="ARBA00022427"/>
    </source>
</evidence>
<feature type="transmembrane region" description="Helical" evidence="10">
    <location>
        <begin position="116"/>
        <end position="138"/>
    </location>
</feature>
<dbReference type="GO" id="GO:0005198">
    <property type="term" value="F:structural molecule activity"/>
    <property type="evidence" value="ECO:0007669"/>
    <property type="project" value="InterPro"/>
</dbReference>
<evidence type="ECO:0008006" key="14">
    <source>
        <dbReference type="Google" id="ProtNLM"/>
    </source>
</evidence>
<keyword evidence="6 10" id="KW-0812">Transmembrane</keyword>
<dbReference type="EMBL" id="JAINUG010000039">
    <property type="protein sequence ID" value="KAJ8407382.1"/>
    <property type="molecule type" value="Genomic_DNA"/>
</dbReference>
<evidence type="ECO:0000313" key="13">
    <source>
        <dbReference type="Proteomes" id="UP001221898"/>
    </source>
</evidence>
<keyword evidence="5" id="KW-1003">Cell membrane</keyword>
<name>A0AAD7WS95_9TELE</name>
<accession>A0AAD7WS95</accession>
<evidence type="ECO:0000256" key="2">
    <source>
        <dbReference type="ARBA" id="ARBA00004651"/>
    </source>
</evidence>
<feature type="signal peptide" evidence="11">
    <location>
        <begin position="1"/>
        <end position="24"/>
    </location>
</feature>
<evidence type="ECO:0000256" key="10">
    <source>
        <dbReference type="SAM" id="Phobius"/>
    </source>
</evidence>
<dbReference type="GO" id="GO:0005886">
    <property type="term" value="C:plasma membrane"/>
    <property type="evidence" value="ECO:0007669"/>
    <property type="project" value="UniProtKB-SubCell"/>
</dbReference>
<dbReference type="Proteomes" id="UP001221898">
    <property type="component" value="Unassembled WGS sequence"/>
</dbReference>
<evidence type="ECO:0000256" key="9">
    <source>
        <dbReference type="ARBA" id="ARBA00023136"/>
    </source>
</evidence>